<name>A0A1H6HK37_MAGFU</name>
<evidence type="ECO:0000256" key="2">
    <source>
        <dbReference type="SAM" id="Phobius"/>
    </source>
</evidence>
<feature type="transmembrane region" description="Helical" evidence="2">
    <location>
        <begin position="114"/>
        <end position="137"/>
    </location>
</feature>
<organism evidence="3 4">
    <name type="scientific">Magnetospirillum fulvum</name>
    <name type="common">Rhodospirillum fulvum</name>
    <dbReference type="NCBI Taxonomy" id="1082"/>
    <lineage>
        <taxon>Bacteria</taxon>
        <taxon>Pseudomonadati</taxon>
        <taxon>Pseudomonadota</taxon>
        <taxon>Alphaproteobacteria</taxon>
        <taxon>Rhodospirillales</taxon>
        <taxon>Rhodospirillaceae</taxon>
        <taxon>Magnetospirillum</taxon>
    </lineage>
</organism>
<dbReference type="Proteomes" id="UP000182983">
    <property type="component" value="Unassembled WGS sequence"/>
</dbReference>
<evidence type="ECO:0000256" key="1">
    <source>
        <dbReference type="SAM" id="MobiDB-lite"/>
    </source>
</evidence>
<keyword evidence="4" id="KW-1185">Reference proteome</keyword>
<dbReference type="EMBL" id="FNWO01000006">
    <property type="protein sequence ID" value="SEH36149.1"/>
    <property type="molecule type" value="Genomic_DNA"/>
</dbReference>
<sequence length="142" mass="15013">MAVLKLSAMRDGPAPSLETGGGGGDNGDMDALIRRVDRLEETVVSIRDTLARLEPRITETHAFVSVVLPTLATKVELAEIRTDLAAATALLPTLATKVEQSEILVQLAEKPGKLYLWTMAGVLIAVAALGAVFGPILQKTLP</sequence>
<protein>
    <submittedName>
        <fullName evidence="3">Uncharacterized protein</fullName>
    </submittedName>
</protein>
<evidence type="ECO:0000313" key="3">
    <source>
        <dbReference type="EMBL" id="SEH36149.1"/>
    </source>
</evidence>
<reference evidence="4" key="1">
    <citation type="submission" date="2016-10" db="EMBL/GenBank/DDBJ databases">
        <authorList>
            <person name="Varghese N."/>
            <person name="Submissions S."/>
        </authorList>
    </citation>
    <scope>NUCLEOTIDE SEQUENCE [LARGE SCALE GENOMIC DNA]</scope>
    <source>
        <strain evidence="4">DSM 13234</strain>
    </source>
</reference>
<feature type="region of interest" description="Disordered" evidence="1">
    <location>
        <begin position="1"/>
        <end position="26"/>
    </location>
</feature>
<proteinExistence type="predicted"/>
<keyword evidence="2" id="KW-0472">Membrane</keyword>
<dbReference type="AlphaFoldDB" id="A0A1H6HK37"/>
<accession>A0A1H6HK37</accession>
<keyword evidence="2" id="KW-0812">Transmembrane</keyword>
<evidence type="ECO:0000313" key="4">
    <source>
        <dbReference type="Proteomes" id="UP000182983"/>
    </source>
</evidence>
<gene>
    <name evidence="3" type="ORF">SAMN04244559_01904</name>
</gene>
<keyword evidence="2" id="KW-1133">Transmembrane helix</keyword>